<proteinExistence type="predicted"/>
<sequence length="92" mass="10361">MAGRSTRKQNVTSTRTVDCHWAARSAPVRQKLVTIDRRALPDCIRVGRLAFLFMSKSACYDSARRNSRNPFSLLFSNSAENWNSDLGIGIEL</sequence>
<keyword evidence="3" id="KW-1185">Reference proteome</keyword>
<protein>
    <submittedName>
        <fullName evidence="1">Uncharacterized protein</fullName>
    </submittedName>
</protein>
<evidence type="ECO:0000313" key="2">
    <source>
        <dbReference type="EMBL" id="BES93968.1"/>
    </source>
</evidence>
<dbReference type="Proteomes" id="UP001307889">
    <property type="component" value="Chromosome 4"/>
</dbReference>
<reference evidence="1 3" key="1">
    <citation type="submission" date="2023-09" db="EMBL/GenBank/DDBJ databases">
        <title>Nesidiocoris tenuis whole genome shotgun sequence.</title>
        <authorList>
            <person name="Shibata T."/>
            <person name="Shimoda M."/>
            <person name="Kobayashi T."/>
            <person name="Uehara T."/>
        </authorList>
    </citation>
    <scope>NUCLEOTIDE SEQUENCE [LARGE SCALE GENOMIC DNA]</scope>
    <source>
        <strain evidence="1 3">Japan</strain>
    </source>
</reference>
<organism evidence="1 3">
    <name type="scientific">Nesidiocoris tenuis</name>
    <dbReference type="NCBI Taxonomy" id="355587"/>
    <lineage>
        <taxon>Eukaryota</taxon>
        <taxon>Metazoa</taxon>
        <taxon>Ecdysozoa</taxon>
        <taxon>Arthropoda</taxon>
        <taxon>Hexapoda</taxon>
        <taxon>Insecta</taxon>
        <taxon>Pterygota</taxon>
        <taxon>Neoptera</taxon>
        <taxon>Paraneoptera</taxon>
        <taxon>Hemiptera</taxon>
        <taxon>Heteroptera</taxon>
        <taxon>Panheteroptera</taxon>
        <taxon>Cimicomorpha</taxon>
        <taxon>Miridae</taxon>
        <taxon>Dicyphina</taxon>
        <taxon>Nesidiocoris</taxon>
    </lineage>
</organism>
<evidence type="ECO:0000313" key="1">
    <source>
        <dbReference type="EMBL" id="BES93967.1"/>
    </source>
</evidence>
<reference evidence="1" key="2">
    <citation type="submission" date="2023-09" db="EMBL/GenBank/DDBJ databases">
        <authorList>
            <consortium name="Insect Design Technology Group"/>
            <person name="Shibata T."/>
            <person name="Kobayashi T."/>
            <person name="Uehara T."/>
        </authorList>
    </citation>
    <scope>NUCLEOTIDE SEQUENCE</scope>
    <source>
        <strain evidence="1">Japan</strain>
    </source>
</reference>
<gene>
    <name evidence="1" type="ORF">NTJ_06777</name>
    <name evidence="2" type="ORF">NTJ_06778</name>
</gene>
<dbReference type="EMBL" id="AP028912">
    <property type="protein sequence ID" value="BES93968.1"/>
    <property type="molecule type" value="Genomic_DNA"/>
</dbReference>
<name>A0ABN7AU61_9HEMI</name>
<dbReference type="EMBL" id="AP028912">
    <property type="protein sequence ID" value="BES93967.1"/>
    <property type="molecule type" value="Genomic_DNA"/>
</dbReference>
<accession>A0ABN7AU61</accession>
<evidence type="ECO:0000313" key="3">
    <source>
        <dbReference type="Proteomes" id="UP001307889"/>
    </source>
</evidence>